<reference evidence="9" key="1">
    <citation type="journal article" date="2018" name="Gigascience">
        <title>Genome assembly of the Pink Ipe (Handroanthus impetiginosus, Bignoniaceae), a highly valued, ecologically keystone Neotropical timber forest tree.</title>
        <authorList>
            <person name="Silva-Junior O.B."/>
            <person name="Grattapaglia D."/>
            <person name="Novaes E."/>
            <person name="Collevatti R.G."/>
        </authorList>
    </citation>
    <scope>NUCLEOTIDE SEQUENCE [LARGE SCALE GENOMIC DNA]</scope>
    <source>
        <strain evidence="9">cv. UFG-1</strain>
    </source>
</reference>
<evidence type="ECO:0000313" key="9">
    <source>
        <dbReference type="Proteomes" id="UP000231279"/>
    </source>
</evidence>
<keyword evidence="3 6" id="KW-0812">Transmembrane</keyword>
<evidence type="ECO:0000256" key="1">
    <source>
        <dbReference type="ARBA" id="ARBA00004141"/>
    </source>
</evidence>
<accession>A0A2G9FVU8</accession>
<dbReference type="GO" id="GO:0022857">
    <property type="term" value="F:transmembrane transporter activity"/>
    <property type="evidence" value="ECO:0007669"/>
    <property type="project" value="InterPro"/>
</dbReference>
<comment type="subcellular location">
    <subcellularLocation>
        <location evidence="1 6">Membrane</location>
        <topology evidence="1 6">Multi-pass membrane protein</topology>
    </subcellularLocation>
</comment>
<dbReference type="OrthoDB" id="1728340at2759"/>
<gene>
    <name evidence="8" type="ORF">CDL12_30337</name>
</gene>
<feature type="domain" description="EamA" evidence="7">
    <location>
        <begin position="13"/>
        <end position="152"/>
    </location>
</feature>
<feature type="transmembrane region" description="Helical" evidence="6">
    <location>
        <begin position="12"/>
        <end position="29"/>
    </location>
</feature>
<dbReference type="EMBL" id="NKXS01010572">
    <property type="protein sequence ID" value="PIM97195.1"/>
    <property type="molecule type" value="Genomic_DNA"/>
</dbReference>
<evidence type="ECO:0000313" key="8">
    <source>
        <dbReference type="EMBL" id="PIM97195.1"/>
    </source>
</evidence>
<name>A0A2G9FVU8_9LAMI</name>
<comment type="caution">
    <text evidence="8">The sequence shown here is derived from an EMBL/GenBank/DDBJ whole genome shotgun (WGS) entry which is preliminary data.</text>
</comment>
<keyword evidence="9" id="KW-1185">Reference proteome</keyword>
<evidence type="ECO:0000256" key="3">
    <source>
        <dbReference type="ARBA" id="ARBA00022692"/>
    </source>
</evidence>
<dbReference type="STRING" id="429701.A0A2G9FVU8"/>
<evidence type="ECO:0000256" key="5">
    <source>
        <dbReference type="ARBA" id="ARBA00023136"/>
    </source>
</evidence>
<organism evidence="8 9">
    <name type="scientific">Handroanthus impetiginosus</name>
    <dbReference type="NCBI Taxonomy" id="429701"/>
    <lineage>
        <taxon>Eukaryota</taxon>
        <taxon>Viridiplantae</taxon>
        <taxon>Streptophyta</taxon>
        <taxon>Embryophyta</taxon>
        <taxon>Tracheophyta</taxon>
        <taxon>Spermatophyta</taxon>
        <taxon>Magnoliopsida</taxon>
        <taxon>eudicotyledons</taxon>
        <taxon>Gunneridae</taxon>
        <taxon>Pentapetalae</taxon>
        <taxon>asterids</taxon>
        <taxon>lamiids</taxon>
        <taxon>Lamiales</taxon>
        <taxon>Bignoniaceae</taxon>
        <taxon>Crescentiina</taxon>
        <taxon>Tabebuia alliance</taxon>
        <taxon>Handroanthus</taxon>
    </lineage>
</organism>
<dbReference type="PANTHER" id="PTHR31218">
    <property type="entry name" value="WAT1-RELATED PROTEIN"/>
    <property type="match status" value="1"/>
</dbReference>
<proteinExistence type="inferred from homology"/>
<evidence type="ECO:0000259" key="7">
    <source>
        <dbReference type="Pfam" id="PF00892"/>
    </source>
</evidence>
<feature type="transmembrane region" description="Helical" evidence="6">
    <location>
        <begin position="41"/>
        <end position="61"/>
    </location>
</feature>
<dbReference type="Proteomes" id="UP000231279">
    <property type="component" value="Unassembled WGS sequence"/>
</dbReference>
<dbReference type="InterPro" id="IPR030184">
    <property type="entry name" value="WAT1-related"/>
</dbReference>
<keyword evidence="5 6" id="KW-0472">Membrane</keyword>
<sequence>MMDSCIERCKPVAAMVAVQFCLALVNIFFKKALNRGIDHVIIVAYRQAVSTIFLIPFVYFWERTSWAKLTARVVGQMFLCALLGLTLAQYLFLVGLDYTSATFTCAFVNMVPVITFVLAWPLGMEKVNMKSNSGKAKALGTLTCVIGAMILSLYKGIPLINQPRHAVLNHKRPKGFGPGSAFLTAGSLAWSSWFLIQSRVGQNFPYQYSSTWIMSFFSTIQSAILCFITDRNISRWILKGQPQILSSNDEETWNNGPKVIDEYNGQDSANELNGTV</sequence>
<dbReference type="InterPro" id="IPR000620">
    <property type="entry name" value="EamA_dom"/>
</dbReference>
<feature type="transmembrane region" description="Helical" evidence="6">
    <location>
        <begin position="136"/>
        <end position="154"/>
    </location>
</feature>
<protein>
    <recommendedName>
        <fullName evidence="6">WAT1-related protein</fullName>
    </recommendedName>
</protein>
<dbReference type="SUPFAM" id="SSF103481">
    <property type="entry name" value="Multidrug resistance efflux transporter EmrE"/>
    <property type="match status" value="1"/>
</dbReference>
<dbReference type="Pfam" id="PF00892">
    <property type="entry name" value="EamA"/>
    <property type="match status" value="1"/>
</dbReference>
<keyword evidence="4 6" id="KW-1133">Transmembrane helix</keyword>
<evidence type="ECO:0000256" key="4">
    <source>
        <dbReference type="ARBA" id="ARBA00022989"/>
    </source>
</evidence>
<evidence type="ECO:0000256" key="6">
    <source>
        <dbReference type="RuleBase" id="RU363077"/>
    </source>
</evidence>
<feature type="transmembrane region" description="Helical" evidence="6">
    <location>
        <begin position="103"/>
        <end position="124"/>
    </location>
</feature>
<evidence type="ECO:0000256" key="2">
    <source>
        <dbReference type="ARBA" id="ARBA00007635"/>
    </source>
</evidence>
<comment type="similarity">
    <text evidence="2 6">Belongs to the drug/metabolite transporter (DMT) superfamily. Plant drug/metabolite exporter (P-DME) (TC 2.A.7.4) family.</text>
</comment>
<dbReference type="AlphaFoldDB" id="A0A2G9FVU8"/>
<dbReference type="InterPro" id="IPR037185">
    <property type="entry name" value="EmrE-like"/>
</dbReference>
<feature type="transmembrane region" description="Helical" evidence="6">
    <location>
        <begin position="73"/>
        <end position="96"/>
    </location>
</feature>
<dbReference type="GO" id="GO:0016020">
    <property type="term" value="C:membrane"/>
    <property type="evidence" value="ECO:0007669"/>
    <property type="project" value="UniProtKB-SubCell"/>
</dbReference>
<feature type="transmembrane region" description="Helical" evidence="6">
    <location>
        <begin position="175"/>
        <end position="196"/>
    </location>
</feature>